<keyword evidence="4" id="KW-1185">Reference proteome</keyword>
<keyword evidence="1" id="KW-0472">Membrane</keyword>
<feature type="transmembrane region" description="Helical" evidence="1">
    <location>
        <begin position="309"/>
        <end position="333"/>
    </location>
</feature>
<dbReference type="EMBL" id="JAPEVG010000429">
    <property type="protein sequence ID" value="KAJ8462918.1"/>
    <property type="molecule type" value="Genomic_DNA"/>
</dbReference>
<gene>
    <name evidence="3" type="ORF">ONZ51_g10592</name>
</gene>
<name>A0AAD7TJ61_9APHY</name>
<dbReference type="InterPro" id="IPR045338">
    <property type="entry name" value="DUF6535"/>
</dbReference>
<evidence type="ECO:0000313" key="3">
    <source>
        <dbReference type="EMBL" id="KAJ8462918.1"/>
    </source>
</evidence>
<feature type="transmembrane region" description="Helical" evidence="1">
    <location>
        <begin position="217"/>
        <end position="242"/>
    </location>
</feature>
<dbReference type="Pfam" id="PF20153">
    <property type="entry name" value="DUF6535"/>
    <property type="match status" value="1"/>
</dbReference>
<dbReference type="Proteomes" id="UP001215151">
    <property type="component" value="Unassembled WGS sequence"/>
</dbReference>
<organism evidence="3 4">
    <name type="scientific">Trametes cubensis</name>
    <dbReference type="NCBI Taxonomy" id="1111947"/>
    <lineage>
        <taxon>Eukaryota</taxon>
        <taxon>Fungi</taxon>
        <taxon>Dikarya</taxon>
        <taxon>Basidiomycota</taxon>
        <taxon>Agaricomycotina</taxon>
        <taxon>Agaricomycetes</taxon>
        <taxon>Polyporales</taxon>
        <taxon>Polyporaceae</taxon>
        <taxon>Trametes</taxon>
    </lineage>
</organism>
<keyword evidence="1" id="KW-1133">Transmembrane helix</keyword>
<protein>
    <recommendedName>
        <fullName evidence="2">DUF6535 domain-containing protein</fullName>
    </recommendedName>
</protein>
<evidence type="ECO:0000313" key="4">
    <source>
        <dbReference type="Proteomes" id="UP001215151"/>
    </source>
</evidence>
<comment type="caution">
    <text evidence="3">The sequence shown here is derived from an EMBL/GenBank/DDBJ whole genome shotgun (WGS) entry which is preliminary data.</text>
</comment>
<keyword evidence="1" id="KW-0812">Transmembrane</keyword>
<reference evidence="3" key="1">
    <citation type="submission" date="2022-11" db="EMBL/GenBank/DDBJ databases">
        <title>Genome Sequence of Cubamyces cubensis.</title>
        <authorList>
            <person name="Buettner E."/>
        </authorList>
    </citation>
    <scope>NUCLEOTIDE SEQUENCE</scope>
    <source>
        <strain evidence="3">MPL-01</strain>
    </source>
</reference>
<evidence type="ECO:0000256" key="1">
    <source>
        <dbReference type="SAM" id="Phobius"/>
    </source>
</evidence>
<dbReference type="AlphaFoldDB" id="A0AAD7TJ61"/>
<accession>A0AAD7TJ61</accession>
<proteinExistence type="predicted"/>
<feature type="domain" description="DUF6535" evidence="2">
    <location>
        <begin position="126"/>
        <end position="304"/>
    </location>
</feature>
<sequence length="778" mass="87243">MHLCFPSKPSARSSWRSSYSIYKRYRWLLGRDAQNARPPPPQLEHSKRFAIRTFSMAEPLQEGPADQSGISESTPKLHADIGHTFLKDMDSPTSRKNIEALHQLGHELFTKDEKKEALTKTADINKKYSDALIERWIKEIDTYLVYAGLFSAILTAFNVESYQLLQPAPPDPSPAILQHISLQLGSLSYIPPSINSTYPAFSSSDTSATMSSVVPTWAIWLNALWFSGLVLSLSAASVGILVKQWLNEFQSGLSGDSEHIALLRQYRLKNLERCHVGSIVNTIPVLLQGALALFLAGLLVLLWNLHRVVAAITSIFVLAIVVFIVGTTITPAITTHCAYLSPQSLVVYDLGLHVSRLILKLLWAVLSGLWLLQGGRVTTPWYPLRHFIVEICPRHSWIARERRLVDQQSHRLEADMTLTAYKATLDSDVIISATACFLGWDAVDTLQWFAGLVEIDTFHFGKLQRHEQSAHDEFLHGAIFYGYFLLCATLKKRFAESAIPGELIKSQLTAPLETLLLFGYRPADNVPDKLGAKMVWIVAIHAALALFTADAEADIQSISPPDTGLPQRQLRVDWFLLDSMARTIAYGTLPERYKTTLASCSETCAVVAFRAVRASSYSLENPFEHLGMYLRGHAFLLNTIALRSRQRLGRDESLEEGVKDALSDLSATLGCLSCSRLNDAEEHTENVKEDIIRPVSHVVHALSRELDSFQPLLPPDFCVNLETFFSEFKGKSMLYEKWYYMHVPWQEGRWYPSDLYDAAQALIEKLRNSASLDTHSIG</sequence>
<feature type="transmembrane region" description="Helical" evidence="1">
    <location>
        <begin position="279"/>
        <end position="303"/>
    </location>
</feature>
<evidence type="ECO:0000259" key="2">
    <source>
        <dbReference type="Pfam" id="PF20153"/>
    </source>
</evidence>